<evidence type="ECO:0000313" key="17">
    <source>
        <dbReference type="EMBL" id="PSC73282.1"/>
    </source>
</evidence>
<feature type="compositionally biased region" description="Low complexity" evidence="15">
    <location>
        <begin position="352"/>
        <end position="365"/>
    </location>
</feature>
<dbReference type="PROSITE" id="PS50077">
    <property type="entry name" value="HEAT_REPEAT"/>
    <property type="match status" value="1"/>
</dbReference>
<dbReference type="PROSITE" id="PS50176">
    <property type="entry name" value="ARM_REPEAT"/>
    <property type="match status" value="1"/>
</dbReference>
<feature type="region of interest" description="Disordered" evidence="15">
    <location>
        <begin position="265"/>
        <end position="532"/>
    </location>
</feature>
<dbReference type="PROSITE" id="PS00108">
    <property type="entry name" value="PROTEIN_KINASE_ST"/>
    <property type="match status" value="1"/>
</dbReference>
<protein>
    <recommendedName>
        <fullName evidence="2">non-specific serine/threonine protein kinase</fullName>
        <ecNumber evidence="2">2.7.11.1</ecNumber>
    </recommendedName>
    <alternativeName>
        <fullName evidence="12">Fused homolog</fullName>
    </alternativeName>
</protein>
<dbReference type="Gene3D" id="1.10.510.10">
    <property type="entry name" value="Transferase(Phosphotransferase) domain 1"/>
    <property type="match status" value="1"/>
</dbReference>
<comment type="catalytic activity">
    <reaction evidence="11">
        <text>L-seryl-[protein] + ATP = O-phospho-L-seryl-[protein] + ADP + H(+)</text>
        <dbReference type="Rhea" id="RHEA:17989"/>
        <dbReference type="Rhea" id="RHEA-COMP:9863"/>
        <dbReference type="Rhea" id="RHEA-COMP:11604"/>
        <dbReference type="ChEBI" id="CHEBI:15378"/>
        <dbReference type="ChEBI" id="CHEBI:29999"/>
        <dbReference type="ChEBI" id="CHEBI:30616"/>
        <dbReference type="ChEBI" id="CHEBI:83421"/>
        <dbReference type="ChEBI" id="CHEBI:456216"/>
        <dbReference type="EC" id="2.7.11.1"/>
    </reaction>
</comment>
<dbReference type="GO" id="GO:0005737">
    <property type="term" value="C:cytoplasm"/>
    <property type="evidence" value="ECO:0007669"/>
    <property type="project" value="UniProtKB-ARBA"/>
</dbReference>
<feature type="domain" description="Protein kinase" evidence="16">
    <location>
        <begin position="10"/>
        <end position="260"/>
    </location>
</feature>
<dbReference type="Pfam" id="PF13646">
    <property type="entry name" value="HEAT_2"/>
    <property type="match status" value="1"/>
</dbReference>
<keyword evidence="3" id="KW-0963">Cytoplasm</keyword>
<evidence type="ECO:0000256" key="13">
    <source>
        <dbReference type="PROSITE-ProRule" id="PRU00103"/>
    </source>
</evidence>
<keyword evidence="7" id="KW-0418">Kinase</keyword>
<dbReference type="Pfam" id="PF00069">
    <property type="entry name" value="Pkinase"/>
    <property type="match status" value="1"/>
</dbReference>
<proteinExistence type="predicted"/>
<keyword evidence="9" id="KW-0206">Cytoskeleton</keyword>
<dbReference type="STRING" id="554055.A0A2P6VGR9"/>
<name>A0A2P6VGR9_9CHLO</name>
<evidence type="ECO:0000259" key="16">
    <source>
        <dbReference type="PROSITE" id="PS50011"/>
    </source>
</evidence>
<comment type="catalytic activity">
    <reaction evidence="10">
        <text>L-threonyl-[protein] + ATP = O-phospho-L-threonyl-[protein] + ADP + H(+)</text>
        <dbReference type="Rhea" id="RHEA:46608"/>
        <dbReference type="Rhea" id="RHEA-COMP:11060"/>
        <dbReference type="Rhea" id="RHEA-COMP:11605"/>
        <dbReference type="ChEBI" id="CHEBI:15378"/>
        <dbReference type="ChEBI" id="CHEBI:30013"/>
        <dbReference type="ChEBI" id="CHEBI:30616"/>
        <dbReference type="ChEBI" id="CHEBI:61977"/>
        <dbReference type="ChEBI" id="CHEBI:456216"/>
        <dbReference type="EC" id="2.7.11.1"/>
    </reaction>
</comment>
<dbReference type="OrthoDB" id="266718at2759"/>
<dbReference type="GO" id="GO:0005856">
    <property type="term" value="C:cytoskeleton"/>
    <property type="evidence" value="ECO:0007669"/>
    <property type="project" value="UniProtKB-SubCell"/>
</dbReference>
<evidence type="ECO:0000256" key="11">
    <source>
        <dbReference type="ARBA" id="ARBA00048679"/>
    </source>
</evidence>
<accession>A0A2P6VGR9</accession>
<evidence type="ECO:0000256" key="12">
    <source>
        <dbReference type="ARBA" id="ARBA00075375"/>
    </source>
</evidence>
<evidence type="ECO:0000313" key="18">
    <source>
        <dbReference type="Proteomes" id="UP000239649"/>
    </source>
</evidence>
<feature type="compositionally biased region" description="Low complexity" evidence="15">
    <location>
        <begin position="322"/>
        <end position="344"/>
    </location>
</feature>
<dbReference type="InterPro" id="IPR011009">
    <property type="entry name" value="Kinase-like_dom_sf"/>
</dbReference>
<dbReference type="InterPro" id="IPR016024">
    <property type="entry name" value="ARM-type_fold"/>
</dbReference>
<dbReference type="InterPro" id="IPR008271">
    <property type="entry name" value="Ser/Thr_kinase_AS"/>
</dbReference>
<evidence type="ECO:0000256" key="7">
    <source>
        <dbReference type="ARBA" id="ARBA00022777"/>
    </source>
</evidence>
<comment type="caution">
    <text evidence="17">The sequence shown here is derived from an EMBL/GenBank/DDBJ whole genome shotgun (WGS) entry which is preliminary data.</text>
</comment>
<evidence type="ECO:0000256" key="10">
    <source>
        <dbReference type="ARBA" id="ARBA00047899"/>
    </source>
</evidence>
<dbReference type="SMART" id="SM00220">
    <property type="entry name" value="S_TKc"/>
    <property type="match status" value="1"/>
</dbReference>
<feature type="compositionally biased region" description="Basic and acidic residues" evidence="15">
    <location>
        <begin position="265"/>
        <end position="283"/>
    </location>
</feature>
<feature type="repeat" description="HEAT" evidence="13">
    <location>
        <begin position="1356"/>
        <end position="1388"/>
    </location>
</feature>
<dbReference type="PANTHER" id="PTHR22983">
    <property type="entry name" value="PROTEIN KINASE RELATED"/>
    <property type="match status" value="1"/>
</dbReference>
<dbReference type="SUPFAM" id="SSF56112">
    <property type="entry name" value="Protein kinase-like (PK-like)"/>
    <property type="match status" value="1"/>
</dbReference>
<keyword evidence="18" id="KW-1185">Reference proteome</keyword>
<dbReference type="CDD" id="cd14002">
    <property type="entry name" value="STKc_STK36"/>
    <property type="match status" value="1"/>
</dbReference>
<evidence type="ECO:0000256" key="15">
    <source>
        <dbReference type="SAM" id="MobiDB-lite"/>
    </source>
</evidence>
<evidence type="ECO:0000256" key="1">
    <source>
        <dbReference type="ARBA" id="ARBA00004245"/>
    </source>
</evidence>
<evidence type="ECO:0000256" key="2">
    <source>
        <dbReference type="ARBA" id="ARBA00012513"/>
    </source>
</evidence>
<dbReference type="InterPro" id="IPR000719">
    <property type="entry name" value="Prot_kinase_dom"/>
</dbReference>
<dbReference type="EMBL" id="LHPF02000007">
    <property type="protein sequence ID" value="PSC73282.1"/>
    <property type="molecule type" value="Genomic_DNA"/>
</dbReference>
<dbReference type="InterPro" id="IPR011989">
    <property type="entry name" value="ARM-like"/>
</dbReference>
<evidence type="ECO:0000256" key="4">
    <source>
        <dbReference type="ARBA" id="ARBA00022527"/>
    </source>
</evidence>
<keyword evidence="8" id="KW-0067">ATP-binding</keyword>
<evidence type="ECO:0000256" key="3">
    <source>
        <dbReference type="ARBA" id="ARBA00022490"/>
    </source>
</evidence>
<evidence type="ECO:0000256" key="6">
    <source>
        <dbReference type="ARBA" id="ARBA00022741"/>
    </source>
</evidence>
<dbReference type="Gene3D" id="1.25.10.10">
    <property type="entry name" value="Leucine-rich Repeat Variant"/>
    <property type="match status" value="1"/>
</dbReference>
<reference evidence="17 18" key="1">
    <citation type="journal article" date="2018" name="Plant J.">
        <title>Genome sequences of Chlorella sorokiniana UTEX 1602 and Micractinium conductrix SAG 241.80: implications to maltose excretion by a green alga.</title>
        <authorList>
            <person name="Arriola M.B."/>
            <person name="Velmurugan N."/>
            <person name="Zhang Y."/>
            <person name="Plunkett M.H."/>
            <person name="Hondzo H."/>
            <person name="Barney B.M."/>
        </authorList>
    </citation>
    <scope>NUCLEOTIDE SEQUENCE [LARGE SCALE GENOMIC DNA]</scope>
    <source>
        <strain evidence="17 18">SAG 241.80</strain>
    </source>
</reference>
<dbReference type="SMART" id="SM00185">
    <property type="entry name" value="ARM"/>
    <property type="match status" value="4"/>
</dbReference>
<evidence type="ECO:0000256" key="8">
    <source>
        <dbReference type="ARBA" id="ARBA00022840"/>
    </source>
</evidence>
<feature type="compositionally biased region" description="Low complexity" evidence="15">
    <location>
        <begin position="399"/>
        <end position="411"/>
    </location>
</feature>
<dbReference type="PROSITE" id="PS50011">
    <property type="entry name" value="PROTEIN_KINASE_DOM"/>
    <property type="match status" value="1"/>
</dbReference>
<sequence>MPSQNQIGDYKLIELAGEGSFGKVWKARRAGSLQTVAVKLITKHGKNEKDLRNLRTEIEILRKLQHPNIIAMLDAFETKNDFCVVTEFAQGELFHILEDDRCLPEGVVRSVARQLVQALHYLHTNRIIHRDMKPQNILISANGTVKLCDFGFARLMSTNTLVVTSIKGTPLYMAPELVQEQPYNHTVDLWSLGVILYELFVGQPPFYTTSIYTLIKQIVREAVKYPDTMSPLFASFLQGLLEKQPSLRLDWPQLLDHPFLAETPADKERAAREAAVEARKAEADATPTQQSRVQSGAAAAAAAPEYGGATPMIKGTAPQGSRAQRAEQQQQRQQQQQQQPRQQEMLSDPFSQQQQQQQQQQRRQQPQPPPAQPFLQQTPPPQEAFSQPPPQPAGRLQQREPPSVVPAPVARAEPRGANGLGKEGAAPRASPLLPLPQEGPNPFLNGATTYQPPSGFTVAGPFADQRQERPDGGAAAGGGGAPQTRAVHHHRTDSLAAVAPDGLDPHAEPSFDNPPQFAAHAAQPPAPPEPVSPAMQLLTEAERRAEQGSAGVSGCWADQALLQVLHEVLQPPSANLQLVQWSKKQDLVQALHCVRRMLQEPPPGQLDEYLAMARLTIRVAYAAVAVSEQAVCAALDALGALHTPGLEQEAIMLYCELISHRGTWGVNSRGCQALAECSTAATSCLLSRDSPPALQRSAVAVLQTVLDKKASGRLCRCVEDAHSGMSPGTQEAIHSALACLWALTCSSPELYEPGCGAAYFPTSLLHNQQAWREPVSHPLVKAVRFEVADALLNSNIALGAACGNMQPRQEQSTADQAASVLLQRRCLQLLHRACVAVPQLGPVGIACQAAEATLKAVEGGGGAPALLCLASLMSAAAALPSVASTQAVIARLAVGGVEQVLQRLLTIMHAVGGDARLASAAAGTVAALLSVSAPQPPSGLLSPPRLVAGLPGSPKAAASLQLPGTPHPRLAELSAAVPDGALQQLRRLLLWQQQPNAGAAPLPAMAEFEGFPAVTGMLDGAAALAAALAHSTAARVLQAGVAQAVLRLLVSATHRGDGAGWCELSPAGLSALLAATQRLLQSEPAALGLALAQPQLVPGLLAAVTQPALEAVSRFVDATSACNPGNSLGTTGSMTVQNDGATAAAALLGGVVGTLCAPFGLLPQSQQHDAALAQYQASLSQQGSLPAVLVSAIAAAQPGGEDLAAAVGLLARLVMASERVMGAFVAAGGIAPTVVEKLLRPANPTPLLINSLLVISQLARSTHAHYDALASSQLVPLMPALLRHPDASVRARSCNLLGNLCRHSHRFYADLAQHGVVAALIELCRDPDRAARKFACFAIGNAGFHNASLYPALRPAVPPLVALLRDEEDRTRANAAGALGNLVRNSGQLCGDILSAGALQAMLELIQRQDPPPTPGGTATPDSSSSVQITLFSLGNLCAHAECAEALAQLGLDAALAEVVLERGRDETVLRYVARIRQKQAARR</sequence>
<dbReference type="EC" id="2.7.11.1" evidence="2"/>
<keyword evidence="4" id="KW-0723">Serine/threonine-protein kinase</keyword>
<evidence type="ECO:0000256" key="5">
    <source>
        <dbReference type="ARBA" id="ARBA00022679"/>
    </source>
</evidence>
<dbReference type="SUPFAM" id="SSF48371">
    <property type="entry name" value="ARM repeat"/>
    <property type="match status" value="2"/>
</dbReference>
<dbReference type="GO" id="GO:0005524">
    <property type="term" value="F:ATP binding"/>
    <property type="evidence" value="ECO:0007669"/>
    <property type="project" value="UniProtKB-KW"/>
</dbReference>
<comment type="subcellular location">
    <subcellularLocation>
        <location evidence="1">Cytoplasm</location>
        <location evidence="1">Cytoskeleton</location>
    </subcellularLocation>
</comment>
<organism evidence="17 18">
    <name type="scientific">Micractinium conductrix</name>
    <dbReference type="NCBI Taxonomy" id="554055"/>
    <lineage>
        <taxon>Eukaryota</taxon>
        <taxon>Viridiplantae</taxon>
        <taxon>Chlorophyta</taxon>
        <taxon>core chlorophytes</taxon>
        <taxon>Trebouxiophyceae</taxon>
        <taxon>Chlorellales</taxon>
        <taxon>Chlorellaceae</taxon>
        <taxon>Chlorella clade</taxon>
        <taxon>Micractinium</taxon>
    </lineage>
</organism>
<feature type="repeat" description="ARM" evidence="14">
    <location>
        <begin position="1355"/>
        <end position="1385"/>
    </location>
</feature>
<feature type="compositionally biased region" description="Pro residues" evidence="15">
    <location>
        <begin position="366"/>
        <end position="392"/>
    </location>
</feature>
<dbReference type="PANTHER" id="PTHR22983:SF6">
    <property type="entry name" value="SERINE_THREONINE-PROTEIN KINASE 36"/>
    <property type="match status" value="1"/>
</dbReference>
<gene>
    <name evidence="17" type="ORF">C2E20_3357</name>
</gene>
<dbReference type="Proteomes" id="UP000239649">
    <property type="component" value="Unassembled WGS sequence"/>
</dbReference>
<dbReference type="GO" id="GO:0004674">
    <property type="term" value="F:protein serine/threonine kinase activity"/>
    <property type="evidence" value="ECO:0007669"/>
    <property type="project" value="UniProtKB-KW"/>
</dbReference>
<keyword evidence="5" id="KW-0808">Transferase</keyword>
<dbReference type="FunFam" id="1.10.510.10:FF:000292">
    <property type="entry name" value="Serine/threonine-protein kinase 36"/>
    <property type="match status" value="1"/>
</dbReference>
<dbReference type="InterPro" id="IPR000225">
    <property type="entry name" value="Armadillo"/>
</dbReference>
<dbReference type="InterPro" id="IPR021133">
    <property type="entry name" value="HEAT_type_2"/>
</dbReference>
<evidence type="ECO:0000256" key="9">
    <source>
        <dbReference type="ARBA" id="ARBA00023212"/>
    </source>
</evidence>
<keyword evidence="6" id="KW-0547">Nucleotide-binding</keyword>
<dbReference type="FunFam" id="3.30.200.20:FF:000042">
    <property type="entry name" value="Aurora kinase A"/>
    <property type="match status" value="1"/>
</dbReference>
<evidence type="ECO:0000256" key="14">
    <source>
        <dbReference type="PROSITE-ProRule" id="PRU00259"/>
    </source>
</evidence>
<feature type="compositionally biased region" description="Low complexity" evidence="15">
    <location>
        <begin position="514"/>
        <end position="523"/>
    </location>
</feature>